<sequence>QRRIHRLGFDLDLIDREEDEAGVKKNRSCIHEEDGNKFFLLMLQEVTLLL</sequence>
<comment type="caution">
    <text evidence="1">The sequence shown here is derived from an EMBL/GenBank/DDBJ whole genome shotgun (WGS) entry which is preliminary data.</text>
</comment>
<accession>A0AAD4XTX9</accession>
<keyword evidence="2" id="KW-1185">Reference proteome</keyword>
<name>A0AAD4XTX9_9MAGN</name>
<dbReference type="Proteomes" id="UP001202328">
    <property type="component" value="Unassembled WGS sequence"/>
</dbReference>
<feature type="non-terminal residue" evidence="1">
    <location>
        <position position="1"/>
    </location>
</feature>
<reference evidence="1" key="1">
    <citation type="submission" date="2022-04" db="EMBL/GenBank/DDBJ databases">
        <title>A functionally conserved STORR gene fusion in Papaver species that diverged 16.8 million years ago.</title>
        <authorList>
            <person name="Catania T."/>
        </authorList>
    </citation>
    <scope>NUCLEOTIDE SEQUENCE</scope>
    <source>
        <strain evidence="1">S-188037</strain>
    </source>
</reference>
<protein>
    <submittedName>
        <fullName evidence="1">Uncharacterized protein</fullName>
    </submittedName>
</protein>
<dbReference type="EMBL" id="JAJJMB010004055">
    <property type="protein sequence ID" value="KAI3944391.1"/>
    <property type="molecule type" value="Genomic_DNA"/>
</dbReference>
<gene>
    <name evidence="1" type="ORF">MKW98_006552</name>
</gene>
<evidence type="ECO:0000313" key="2">
    <source>
        <dbReference type="Proteomes" id="UP001202328"/>
    </source>
</evidence>
<dbReference type="AlphaFoldDB" id="A0AAD4XTX9"/>
<feature type="non-terminal residue" evidence="1">
    <location>
        <position position="50"/>
    </location>
</feature>
<evidence type="ECO:0000313" key="1">
    <source>
        <dbReference type="EMBL" id="KAI3944391.1"/>
    </source>
</evidence>
<proteinExistence type="predicted"/>
<organism evidence="1 2">
    <name type="scientific">Papaver atlanticum</name>
    <dbReference type="NCBI Taxonomy" id="357466"/>
    <lineage>
        <taxon>Eukaryota</taxon>
        <taxon>Viridiplantae</taxon>
        <taxon>Streptophyta</taxon>
        <taxon>Embryophyta</taxon>
        <taxon>Tracheophyta</taxon>
        <taxon>Spermatophyta</taxon>
        <taxon>Magnoliopsida</taxon>
        <taxon>Ranunculales</taxon>
        <taxon>Papaveraceae</taxon>
        <taxon>Papaveroideae</taxon>
        <taxon>Papaver</taxon>
    </lineage>
</organism>